<evidence type="ECO:0000256" key="3">
    <source>
        <dbReference type="SAM" id="Phobius"/>
    </source>
</evidence>
<dbReference type="NCBIfam" id="TIGR00756">
    <property type="entry name" value="PPR"/>
    <property type="match status" value="1"/>
</dbReference>
<evidence type="ECO:0000256" key="2">
    <source>
        <dbReference type="PROSITE-ProRule" id="PRU00708"/>
    </source>
</evidence>
<dbReference type="Gene3D" id="1.25.40.10">
    <property type="entry name" value="Tetratricopeptide repeat domain"/>
    <property type="match status" value="2"/>
</dbReference>
<keyword evidence="3" id="KW-0812">Transmembrane</keyword>
<dbReference type="GO" id="GO:0003723">
    <property type="term" value="F:RNA binding"/>
    <property type="evidence" value="ECO:0007669"/>
    <property type="project" value="InterPro"/>
</dbReference>
<dbReference type="AlphaFoldDB" id="A0A445B4N6"/>
<dbReference type="InterPro" id="IPR046848">
    <property type="entry name" value="E_motif"/>
</dbReference>
<name>A0A445B4N6_ARAHY</name>
<evidence type="ECO:0008006" key="6">
    <source>
        <dbReference type="Google" id="ProtNLM"/>
    </source>
</evidence>
<comment type="caution">
    <text evidence="4">The sequence shown here is derived from an EMBL/GenBank/DDBJ whole genome shotgun (WGS) entry which is preliminary data.</text>
</comment>
<dbReference type="FunFam" id="1.25.40.10:FF:000158">
    <property type="entry name" value="pentatricopeptide repeat-containing protein At2g33680"/>
    <property type="match status" value="1"/>
</dbReference>
<protein>
    <recommendedName>
        <fullName evidence="6">Pentatricopeptide repeat-containing protein</fullName>
    </recommendedName>
</protein>
<dbReference type="Proteomes" id="UP000289738">
    <property type="component" value="Chromosome A10"/>
</dbReference>
<evidence type="ECO:0000313" key="4">
    <source>
        <dbReference type="EMBL" id="RYR33642.1"/>
    </source>
</evidence>
<dbReference type="GO" id="GO:0099402">
    <property type="term" value="P:plant organ development"/>
    <property type="evidence" value="ECO:0007669"/>
    <property type="project" value="UniProtKB-ARBA"/>
</dbReference>
<reference evidence="4 5" key="1">
    <citation type="submission" date="2019-01" db="EMBL/GenBank/DDBJ databases">
        <title>Sequencing of cultivated peanut Arachis hypogaea provides insights into genome evolution and oil improvement.</title>
        <authorList>
            <person name="Chen X."/>
        </authorList>
    </citation>
    <scope>NUCLEOTIDE SEQUENCE [LARGE SCALE GENOMIC DNA]</scope>
    <source>
        <strain evidence="5">cv. Fuhuasheng</strain>
        <tissue evidence="4">Leaves</tissue>
    </source>
</reference>
<feature type="repeat" description="PPR" evidence="2">
    <location>
        <begin position="46"/>
        <end position="80"/>
    </location>
</feature>
<sequence length="276" mass="31235">MREAFDIFNAMPGKPAITCNEMILGFGLDRDLDKARCVFEQMKERDEGTWSAMIKVYERKVYELEALDLFARMQKEGVALNFPLLISVLSVCTSLASLVHGRQVHAQLMRSKFDQDLYVASVLIPIYNGMVDQGIEFFESMKYKYQVEPGIEHYACMVDLLGRADKVNKAMKLIEKMPIEPDAIVWGSLLGACRTHMKLDLAEVAVEKLAQLEPKNAGPYVLLSHMYATKGRWSDVKVLRGKIKARSVIKLPGCSWIEVEKKVHMFTGGDNKGHLE</sequence>
<organism evidence="4 5">
    <name type="scientific">Arachis hypogaea</name>
    <name type="common">Peanut</name>
    <dbReference type="NCBI Taxonomy" id="3818"/>
    <lineage>
        <taxon>Eukaryota</taxon>
        <taxon>Viridiplantae</taxon>
        <taxon>Streptophyta</taxon>
        <taxon>Embryophyta</taxon>
        <taxon>Tracheophyta</taxon>
        <taxon>Spermatophyta</taxon>
        <taxon>Magnoliopsida</taxon>
        <taxon>eudicotyledons</taxon>
        <taxon>Gunneridae</taxon>
        <taxon>Pentapetalae</taxon>
        <taxon>rosids</taxon>
        <taxon>fabids</taxon>
        <taxon>Fabales</taxon>
        <taxon>Fabaceae</taxon>
        <taxon>Papilionoideae</taxon>
        <taxon>50 kb inversion clade</taxon>
        <taxon>dalbergioids sensu lato</taxon>
        <taxon>Dalbergieae</taxon>
        <taxon>Pterocarpus clade</taxon>
        <taxon>Arachis</taxon>
    </lineage>
</organism>
<keyword evidence="1" id="KW-0677">Repeat</keyword>
<dbReference type="PROSITE" id="PS51375">
    <property type="entry name" value="PPR"/>
    <property type="match status" value="1"/>
</dbReference>
<keyword evidence="3" id="KW-1133">Transmembrane helix</keyword>
<dbReference type="Pfam" id="PF01535">
    <property type="entry name" value="PPR"/>
    <property type="match status" value="3"/>
</dbReference>
<gene>
    <name evidence="4" type="ORF">Ahy_A10g048270</name>
</gene>
<feature type="transmembrane region" description="Helical" evidence="3">
    <location>
        <begin position="78"/>
        <end position="99"/>
    </location>
</feature>
<keyword evidence="3" id="KW-0472">Membrane</keyword>
<dbReference type="InterPro" id="IPR046960">
    <property type="entry name" value="PPR_At4g14850-like_plant"/>
</dbReference>
<proteinExistence type="predicted"/>
<dbReference type="Pfam" id="PF20431">
    <property type="entry name" value="E_motif"/>
    <property type="match status" value="1"/>
</dbReference>
<evidence type="ECO:0000313" key="5">
    <source>
        <dbReference type="Proteomes" id="UP000289738"/>
    </source>
</evidence>
<dbReference type="PANTHER" id="PTHR47926">
    <property type="entry name" value="PENTATRICOPEPTIDE REPEAT-CONTAINING PROTEIN"/>
    <property type="match status" value="1"/>
</dbReference>
<evidence type="ECO:0000256" key="1">
    <source>
        <dbReference type="ARBA" id="ARBA00022737"/>
    </source>
</evidence>
<dbReference type="EMBL" id="SDMP01000010">
    <property type="protein sequence ID" value="RYR33642.1"/>
    <property type="molecule type" value="Genomic_DNA"/>
</dbReference>
<keyword evidence="5" id="KW-1185">Reference proteome</keyword>
<dbReference type="InterPro" id="IPR002885">
    <property type="entry name" value="PPR_rpt"/>
</dbReference>
<accession>A0A445B4N6</accession>
<dbReference type="InterPro" id="IPR011990">
    <property type="entry name" value="TPR-like_helical_dom_sf"/>
</dbReference>
<dbReference type="GO" id="GO:0009451">
    <property type="term" value="P:RNA modification"/>
    <property type="evidence" value="ECO:0007669"/>
    <property type="project" value="InterPro"/>
</dbReference>